<dbReference type="InterPro" id="IPR004035">
    <property type="entry name" value="Endouclease-III_FeS-bd_BS"/>
</dbReference>
<keyword evidence="4" id="KW-0479">Metal-binding</keyword>
<keyword evidence="8" id="KW-0411">Iron-sulfur</keyword>
<evidence type="ECO:0000259" key="11">
    <source>
        <dbReference type="SMART" id="SM00478"/>
    </source>
</evidence>
<sequence length="273" mass="33027">MRYLWDNSCMVKRFCQWLYEEWSENFIFVCQEEMVKGTYVRFEYKLRFMREVMVQYLQHRLLKWFDENQRIFPWREDRATKYQQIVSEILLQRTKAETVAKYYDTFFSKFPDWNALANASLEELEGIMKPLGLYRHRARRLYKLGEDIRRRGGKIPGNENELRDSGFIGLYVTNAFELFILRNRKPLLDVNMSRLLKRYFKPGDFIDVRHDKEIQELANDIIEVRRCKELNWAILDYAALVCKTRNPLCGECVLNKHCKYYELSQGDVTEEPE</sequence>
<evidence type="ECO:0000256" key="1">
    <source>
        <dbReference type="ARBA" id="ARBA00001966"/>
    </source>
</evidence>
<evidence type="ECO:0000256" key="8">
    <source>
        <dbReference type="ARBA" id="ARBA00023014"/>
    </source>
</evidence>
<keyword evidence="7" id="KW-0408">Iron</keyword>
<dbReference type="SMART" id="SM00525">
    <property type="entry name" value="FES"/>
    <property type="match status" value="1"/>
</dbReference>
<dbReference type="CDD" id="cd00056">
    <property type="entry name" value="ENDO3c"/>
    <property type="match status" value="1"/>
</dbReference>
<dbReference type="SMART" id="SM00478">
    <property type="entry name" value="ENDO3c"/>
    <property type="match status" value="1"/>
</dbReference>
<proteinExistence type="inferred from homology"/>
<dbReference type="EMBL" id="QRZA01000043">
    <property type="protein sequence ID" value="RGV30949.1"/>
    <property type="molecule type" value="Genomic_DNA"/>
</dbReference>
<name>A0A412WUL8_9BACT</name>
<feature type="domain" description="HhH-GPD" evidence="11">
    <location>
        <begin position="90"/>
        <end position="240"/>
    </location>
</feature>
<dbReference type="Gene3D" id="1.10.1670.10">
    <property type="entry name" value="Helix-hairpin-Helix base-excision DNA repair enzymes (C-terminal)"/>
    <property type="match status" value="1"/>
</dbReference>
<reference evidence="12 13" key="1">
    <citation type="submission" date="2018-08" db="EMBL/GenBank/DDBJ databases">
        <title>A genome reference for cultivated species of the human gut microbiota.</title>
        <authorList>
            <person name="Zou Y."/>
            <person name="Xue W."/>
            <person name="Luo G."/>
        </authorList>
    </citation>
    <scope>NUCLEOTIDE SEQUENCE [LARGE SCALE GENOMIC DNA]</scope>
    <source>
        <strain evidence="12 13">AF14-49</strain>
    </source>
</reference>
<evidence type="ECO:0000313" key="12">
    <source>
        <dbReference type="EMBL" id="RGV30949.1"/>
    </source>
</evidence>
<keyword evidence="6" id="KW-0378">Hydrolase</keyword>
<protein>
    <recommendedName>
        <fullName evidence="11">HhH-GPD domain-containing protein</fullName>
    </recommendedName>
</protein>
<keyword evidence="9" id="KW-0234">DNA repair</keyword>
<gene>
    <name evidence="12" type="ORF">DWW18_19275</name>
</gene>
<dbReference type="PANTHER" id="PTHR42944">
    <property type="entry name" value="ADENINE DNA GLYCOSYLASE"/>
    <property type="match status" value="1"/>
</dbReference>
<dbReference type="SUPFAM" id="SSF48150">
    <property type="entry name" value="DNA-glycosylase"/>
    <property type="match status" value="1"/>
</dbReference>
<dbReference type="InterPro" id="IPR023170">
    <property type="entry name" value="HhH_base_excis_C"/>
</dbReference>
<dbReference type="GO" id="GO:0032357">
    <property type="term" value="F:oxidized purine DNA binding"/>
    <property type="evidence" value="ECO:0007669"/>
    <property type="project" value="TreeGrafter"/>
</dbReference>
<dbReference type="GO" id="GO:0034039">
    <property type="term" value="F:8-oxo-7,8-dihydroguanine DNA N-glycosylase activity"/>
    <property type="evidence" value="ECO:0007669"/>
    <property type="project" value="TreeGrafter"/>
</dbReference>
<dbReference type="STRING" id="1121130.GCA_000519105_03850"/>
<evidence type="ECO:0000256" key="7">
    <source>
        <dbReference type="ARBA" id="ARBA00023004"/>
    </source>
</evidence>
<dbReference type="GO" id="GO:0006284">
    <property type="term" value="P:base-excision repair"/>
    <property type="evidence" value="ECO:0007669"/>
    <property type="project" value="InterPro"/>
</dbReference>
<comment type="cofactor">
    <cofactor evidence="1">
        <name>[4Fe-4S] cluster</name>
        <dbReference type="ChEBI" id="CHEBI:49883"/>
    </cofactor>
</comment>
<dbReference type="GO" id="GO:0046872">
    <property type="term" value="F:metal ion binding"/>
    <property type="evidence" value="ECO:0007669"/>
    <property type="project" value="UniProtKB-KW"/>
</dbReference>
<evidence type="ECO:0000256" key="10">
    <source>
        <dbReference type="ARBA" id="ARBA00023295"/>
    </source>
</evidence>
<dbReference type="GO" id="GO:0006298">
    <property type="term" value="P:mismatch repair"/>
    <property type="evidence" value="ECO:0007669"/>
    <property type="project" value="TreeGrafter"/>
</dbReference>
<evidence type="ECO:0000256" key="5">
    <source>
        <dbReference type="ARBA" id="ARBA00022763"/>
    </source>
</evidence>
<evidence type="ECO:0000256" key="9">
    <source>
        <dbReference type="ARBA" id="ARBA00023204"/>
    </source>
</evidence>
<dbReference type="Proteomes" id="UP000283589">
    <property type="component" value="Unassembled WGS sequence"/>
</dbReference>
<dbReference type="InterPro" id="IPR011257">
    <property type="entry name" value="DNA_glycosylase"/>
</dbReference>
<keyword evidence="5" id="KW-0227">DNA damage</keyword>
<accession>A0A412WUL8</accession>
<dbReference type="InterPro" id="IPR003651">
    <property type="entry name" value="Endonuclease3_FeS-loop_motif"/>
</dbReference>
<dbReference type="GO" id="GO:0035485">
    <property type="term" value="F:adenine/guanine mispair binding"/>
    <property type="evidence" value="ECO:0007669"/>
    <property type="project" value="TreeGrafter"/>
</dbReference>
<dbReference type="PANTHER" id="PTHR42944:SF1">
    <property type="entry name" value="ADENINE DNA GLYCOSYLASE"/>
    <property type="match status" value="1"/>
</dbReference>
<dbReference type="Gene3D" id="1.10.340.30">
    <property type="entry name" value="Hypothetical protein, domain 2"/>
    <property type="match status" value="1"/>
</dbReference>
<organism evidence="12 13">
    <name type="scientific">Butyricimonas virosa</name>
    <dbReference type="NCBI Taxonomy" id="544645"/>
    <lineage>
        <taxon>Bacteria</taxon>
        <taxon>Pseudomonadati</taxon>
        <taxon>Bacteroidota</taxon>
        <taxon>Bacteroidia</taxon>
        <taxon>Bacteroidales</taxon>
        <taxon>Odoribacteraceae</taxon>
        <taxon>Butyricimonas</taxon>
    </lineage>
</organism>
<comment type="caution">
    <text evidence="12">The sequence shown here is derived from an EMBL/GenBank/DDBJ whole genome shotgun (WGS) entry which is preliminary data.</text>
</comment>
<evidence type="ECO:0000256" key="6">
    <source>
        <dbReference type="ARBA" id="ARBA00022801"/>
    </source>
</evidence>
<dbReference type="GO" id="GO:0051539">
    <property type="term" value="F:4 iron, 4 sulfur cluster binding"/>
    <property type="evidence" value="ECO:0007669"/>
    <property type="project" value="InterPro"/>
</dbReference>
<dbReference type="PROSITE" id="PS00764">
    <property type="entry name" value="ENDONUCLEASE_III_1"/>
    <property type="match status" value="1"/>
</dbReference>
<evidence type="ECO:0000256" key="3">
    <source>
        <dbReference type="ARBA" id="ARBA00008343"/>
    </source>
</evidence>
<dbReference type="AlphaFoldDB" id="A0A412WUL8"/>
<comment type="function">
    <text evidence="2">Adenine glycosylase active on G-A mispairs. MutY also corrects error-prone DNA synthesis past GO lesions which are due to the oxidatively damaged form of guanine: 7,8-dihydro-8-oxoguanine (8-oxo-dGTP).</text>
</comment>
<dbReference type="Pfam" id="PF00730">
    <property type="entry name" value="HhH-GPD"/>
    <property type="match status" value="1"/>
</dbReference>
<evidence type="ECO:0000256" key="4">
    <source>
        <dbReference type="ARBA" id="ARBA00022723"/>
    </source>
</evidence>
<keyword evidence="10" id="KW-0326">Glycosidase</keyword>
<dbReference type="InterPro" id="IPR003265">
    <property type="entry name" value="HhH-GPD_domain"/>
</dbReference>
<dbReference type="InterPro" id="IPR044298">
    <property type="entry name" value="MIG/MutY"/>
</dbReference>
<evidence type="ECO:0000313" key="13">
    <source>
        <dbReference type="Proteomes" id="UP000283589"/>
    </source>
</evidence>
<dbReference type="GO" id="GO:0000701">
    <property type="term" value="F:purine-specific mismatch base pair DNA N-glycosylase activity"/>
    <property type="evidence" value="ECO:0007669"/>
    <property type="project" value="TreeGrafter"/>
</dbReference>
<evidence type="ECO:0000256" key="2">
    <source>
        <dbReference type="ARBA" id="ARBA00002933"/>
    </source>
</evidence>
<comment type="similarity">
    <text evidence="3">Belongs to the Nth/MutY family.</text>
</comment>